<keyword evidence="3" id="KW-1185">Reference proteome</keyword>
<gene>
    <name evidence="2" type="ORF">GCM10022210_09540</name>
</gene>
<evidence type="ECO:0000313" key="2">
    <source>
        <dbReference type="EMBL" id="GAA3963482.1"/>
    </source>
</evidence>
<dbReference type="EMBL" id="BAAAZC010000007">
    <property type="protein sequence ID" value="GAA3963482.1"/>
    <property type="molecule type" value="Genomic_DNA"/>
</dbReference>
<dbReference type="Proteomes" id="UP001500742">
    <property type="component" value="Unassembled WGS sequence"/>
</dbReference>
<keyword evidence="1" id="KW-0732">Signal</keyword>
<sequence>MFKKYTFALLLALCAIGSYAQTKPVIIPPYLHIQGDSVQGKQLIASLNDLLSQLSKPNKENTLVLKDALPETSALLDEMRNMTDGKGADKKDIYPCYLTNAAMLDSASYLIQLAYMGVTNSVPVLRAAFTFTAQKAEGRFYFSSPLKSNTRGWKLKSDGSFSFYYSTALNLDKVNIYVKKAREFDKRLHAPVYQTQIYLCNNLPNAMRLLGIDYKLDYNGYGQSNLSAFENNIDLSLTGREVNDPAALDLHDLWHSRLHRAVSVAVINKPLDEASAYLYGGSWGISWPEIFKRFKSYMGDNKDWLTAFNDNKNFGVNQQYHLYVSYVINALIVQQLEKDKGFAAVIELISCGKKEADNENYFKALEKITGITKANFNNRVGKLVEAEAKK</sequence>
<name>A0ABP7PCR7_9SPHI</name>
<feature type="chain" id="PRO_5047358823" description="DUF4856 domain-containing protein" evidence="1">
    <location>
        <begin position="21"/>
        <end position="390"/>
    </location>
</feature>
<accession>A0ABP7PCR7</accession>
<protein>
    <recommendedName>
        <fullName evidence="4">DUF4856 domain-containing protein</fullName>
    </recommendedName>
</protein>
<evidence type="ECO:0000256" key="1">
    <source>
        <dbReference type="SAM" id="SignalP"/>
    </source>
</evidence>
<evidence type="ECO:0000313" key="3">
    <source>
        <dbReference type="Proteomes" id="UP001500742"/>
    </source>
</evidence>
<reference evidence="3" key="1">
    <citation type="journal article" date="2019" name="Int. J. Syst. Evol. Microbiol.">
        <title>The Global Catalogue of Microorganisms (GCM) 10K type strain sequencing project: providing services to taxonomists for standard genome sequencing and annotation.</title>
        <authorList>
            <consortium name="The Broad Institute Genomics Platform"/>
            <consortium name="The Broad Institute Genome Sequencing Center for Infectious Disease"/>
            <person name="Wu L."/>
            <person name="Ma J."/>
        </authorList>
    </citation>
    <scope>NUCLEOTIDE SEQUENCE [LARGE SCALE GENOMIC DNA]</scope>
    <source>
        <strain evidence="3">JCM 16601</strain>
    </source>
</reference>
<feature type="signal peptide" evidence="1">
    <location>
        <begin position="1"/>
        <end position="20"/>
    </location>
</feature>
<dbReference type="RefSeq" id="WP_259091249.1">
    <property type="nucleotide sequence ID" value="NZ_BAAAZC010000007.1"/>
</dbReference>
<proteinExistence type="predicted"/>
<comment type="caution">
    <text evidence="2">The sequence shown here is derived from an EMBL/GenBank/DDBJ whole genome shotgun (WGS) entry which is preliminary data.</text>
</comment>
<evidence type="ECO:0008006" key="4">
    <source>
        <dbReference type="Google" id="ProtNLM"/>
    </source>
</evidence>
<organism evidence="2 3">
    <name type="scientific">Mucilaginibacter dorajii</name>
    <dbReference type="NCBI Taxonomy" id="692994"/>
    <lineage>
        <taxon>Bacteria</taxon>
        <taxon>Pseudomonadati</taxon>
        <taxon>Bacteroidota</taxon>
        <taxon>Sphingobacteriia</taxon>
        <taxon>Sphingobacteriales</taxon>
        <taxon>Sphingobacteriaceae</taxon>
        <taxon>Mucilaginibacter</taxon>
    </lineage>
</organism>